<dbReference type="AlphaFoldDB" id="A0A0R1S804"/>
<dbReference type="EMBL" id="AZEY01000077">
    <property type="protein sequence ID" value="KRL65056.1"/>
    <property type="molecule type" value="Genomic_DNA"/>
</dbReference>
<proteinExistence type="predicted"/>
<accession>A0A0R1S804</accession>
<organism evidence="1 2">
    <name type="scientific">Lentilactobacillus diolivorans DSM 14421</name>
    <dbReference type="NCBI Taxonomy" id="1423739"/>
    <lineage>
        <taxon>Bacteria</taxon>
        <taxon>Bacillati</taxon>
        <taxon>Bacillota</taxon>
        <taxon>Bacilli</taxon>
        <taxon>Lactobacillales</taxon>
        <taxon>Lactobacillaceae</taxon>
        <taxon>Lentilactobacillus</taxon>
    </lineage>
</organism>
<evidence type="ECO:0000313" key="1">
    <source>
        <dbReference type="EMBL" id="KRL65056.1"/>
    </source>
</evidence>
<comment type="caution">
    <text evidence="1">The sequence shown here is derived from an EMBL/GenBank/DDBJ whole genome shotgun (WGS) entry which is preliminary data.</text>
</comment>
<protein>
    <submittedName>
        <fullName evidence="1">Uncharacterized protein</fullName>
    </submittedName>
</protein>
<dbReference type="Proteomes" id="UP000052013">
    <property type="component" value="Unassembled WGS sequence"/>
</dbReference>
<dbReference type="PATRIC" id="fig|1423739.3.peg.579"/>
<gene>
    <name evidence="1" type="ORF">FC85_GL000551</name>
</gene>
<evidence type="ECO:0000313" key="2">
    <source>
        <dbReference type="Proteomes" id="UP000052013"/>
    </source>
</evidence>
<sequence>MVIYWSQASSPASEVQGQLPNDSYYAVLPGLAKDPNANVKSRVGQMAITRPKIILHLTSSSR</sequence>
<name>A0A0R1S804_9LACO</name>
<reference evidence="1 2" key="1">
    <citation type="journal article" date="2015" name="Genome Announc.">
        <title>Expanding the biotechnology potential of lactobacilli through comparative genomics of 213 strains and associated genera.</title>
        <authorList>
            <person name="Sun Z."/>
            <person name="Harris H.M."/>
            <person name="McCann A."/>
            <person name="Guo C."/>
            <person name="Argimon S."/>
            <person name="Zhang W."/>
            <person name="Yang X."/>
            <person name="Jeffery I.B."/>
            <person name="Cooney J.C."/>
            <person name="Kagawa T.F."/>
            <person name="Liu W."/>
            <person name="Song Y."/>
            <person name="Salvetti E."/>
            <person name="Wrobel A."/>
            <person name="Rasinkangas P."/>
            <person name="Parkhill J."/>
            <person name="Rea M.C."/>
            <person name="O'Sullivan O."/>
            <person name="Ritari J."/>
            <person name="Douillard F.P."/>
            <person name="Paul Ross R."/>
            <person name="Yang R."/>
            <person name="Briner A.E."/>
            <person name="Felis G.E."/>
            <person name="de Vos W.M."/>
            <person name="Barrangou R."/>
            <person name="Klaenhammer T.R."/>
            <person name="Caufield P.W."/>
            <person name="Cui Y."/>
            <person name="Zhang H."/>
            <person name="O'Toole P.W."/>
        </authorList>
    </citation>
    <scope>NUCLEOTIDE SEQUENCE [LARGE SCALE GENOMIC DNA]</scope>
    <source>
        <strain evidence="1 2">DSM 14421</strain>
    </source>
</reference>
<dbReference type="STRING" id="1423739.FC85_GL000551"/>